<evidence type="ECO:0000313" key="2">
    <source>
        <dbReference type="EMBL" id="QHU14597.1"/>
    </source>
</evidence>
<dbReference type="EMBL" id="MN740844">
    <property type="protein sequence ID" value="QHU14597.1"/>
    <property type="molecule type" value="Genomic_DNA"/>
</dbReference>
<dbReference type="AlphaFoldDB" id="A0A6C0KCZ7"/>
<name>A0A6C0KCZ7_9ZZZZ</name>
<accession>A0A6C0KCZ7</accession>
<keyword evidence="1" id="KW-0472">Membrane</keyword>
<keyword evidence="1" id="KW-1133">Transmembrane helix</keyword>
<feature type="transmembrane region" description="Helical" evidence="1">
    <location>
        <begin position="7"/>
        <end position="25"/>
    </location>
</feature>
<organism evidence="2">
    <name type="scientific">viral metagenome</name>
    <dbReference type="NCBI Taxonomy" id="1070528"/>
    <lineage>
        <taxon>unclassified sequences</taxon>
        <taxon>metagenomes</taxon>
        <taxon>organismal metagenomes</taxon>
    </lineage>
</organism>
<sequence length="258" mass="29586">MTKIPIEYCYILILVMICFVLRKYLFKSDKNLPVPEMFTNVSEKINSTYNYISHPKEYNSSLCASFERSSTNVDLQDATLGCPQAVPFQELQEIREYLLSEVRKSTNPTKLGGRKIFTLMDFSGQVSTGSKLKYYEVKAMLYNLQRNVATPIVAEIFKTEGKYVTRKIKGLCDEKSQPFTQEAAKPQHETIKRDDVYLEDNLVPSALEGKIKELEKTQKVEKSKPLLQLQDHYNTGIATTDLNMSYENPSDIVSRSKF</sequence>
<evidence type="ECO:0000256" key="1">
    <source>
        <dbReference type="SAM" id="Phobius"/>
    </source>
</evidence>
<proteinExistence type="predicted"/>
<reference evidence="2" key="1">
    <citation type="journal article" date="2020" name="Nature">
        <title>Giant virus diversity and host interactions through global metagenomics.</title>
        <authorList>
            <person name="Schulz F."/>
            <person name="Roux S."/>
            <person name="Paez-Espino D."/>
            <person name="Jungbluth S."/>
            <person name="Walsh D.A."/>
            <person name="Denef V.J."/>
            <person name="McMahon K.D."/>
            <person name="Konstantinidis K.T."/>
            <person name="Eloe-Fadrosh E.A."/>
            <person name="Kyrpides N.C."/>
            <person name="Woyke T."/>
        </authorList>
    </citation>
    <scope>NUCLEOTIDE SEQUENCE</scope>
    <source>
        <strain evidence="2">GVMAG-S-1102113-126</strain>
    </source>
</reference>
<keyword evidence="1" id="KW-0812">Transmembrane</keyword>
<protein>
    <submittedName>
        <fullName evidence="2">Uncharacterized protein</fullName>
    </submittedName>
</protein>